<dbReference type="Pfam" id="PF05199">
    <property type="entry name" value="GMC_oxred_C"/>
    <property type="match status" value="1"/>
</dbReference>
<comment type="cofactor">
    <cofactor evidence="3">
        <name>FAD</name>
        <dbReference type="ChEBI" id="CHEBI:57692"/>
    </cofactor>
</comment>
<dbReference type="PANTHER" id="PTHR11552">
    <property type="entry name" value="GLUCOSE-METHANOL-CHOLINE GMC OXIDOREDUCTASE"/>
    <property type="match status" value="1"/>
</dbReference>
<dbReference type="PANTHER" id="PTHR11552:SF134">
    <property type="entry name" value="GLUCOSE-METHANOL-CHOLINE OXIDOREDUCTASE N-TERMINAL DOMAIN-CONTAINING PROTEIN"/>
    <property type="match status" value="1"/>
</dbReference>
<dbReference type="InterPro" id="IPR012132">
    <property type="entry name" value="GMC_OxRdtase"/>
</dbReference>
<dbReference type="InterPro" id="IPR007867">
    <property type="entry name" value="GMC_OxRtase_C"/>
</dbReference>
<feature type="binding site" evidence="3">
    <location>
        <begin position="498"/>
        <end position="499"/>
    </location>
    <ligand>
        <name>FAD</name>
        <dbReference type="ChEBI" id="CHEBI:57692"/>
    </ligand>
</feature>
<dbReference type="Proteomes" id="UP000799291">
    <property type="component" value="Unassembled WGS sequence"/>
</dbReference>
<reference evidence="6" key="1">
    <citation type="journal article" date="2020" name="Stud. Mycol.">
        <title>101 Dothideomycetes genomes: a test case for predicting lifestyles and emergence of pathogens.</title>
        <authorList>
            <person name="Haridas S."/>
            <person name="Albert R."/>
            <person name="Binder M."/>
            <person name="Bloem J."/>
            <person name="Labutti K."/>
            <person name="Salamov A."/>
            <person name="Andreopoulos B."/>
            <person name="Baker S."/>
            <person name="Barry K."/>
            <person name="Bills G."/>
            <person name="Bluhm B."/>
            <person name="Cannon C."/>
            <person name="Castanera R."/>
            <person name="Culley D."/>
            <person name="Daum C."/>
            <person name="Ezra D."/>
            <person name="Gonzalez J."/>
            <person name="Henrissat B."/>
            <person name="Kuo A."/>
            <person name="Liang C."/>
            <person name="Lipzen A."/>
            <person name="Lutzoni F."/>
            <person name="Magnuson J."/>
            <person name="Mondo S."/>
            <person name="Nolan M."/>
            <person name="Ohm R."/>
            <person name="Pangilinan J."/>
            <person name="Park H.-J."/>
            <person name="Ramirez L."/>
            <person name="Alfaro M."/>
            <person name="Sun H."/>
            <person name="Tritt A."/>
            <person name="Yoshinaga Y."/>
            <person name="Zwiers L.-H."/>
            <person name="Turgeon B."/>
            <person name="Goodwin S."/>
            <person name="Spatafora J."/>
            <person name="Crous P."/>
            <person name="Grigoriev I."/>
        </authorList>
    </citation>
    <scope>NUCLEOTIDE SEQUENCE</scope>
    <source>
        <strain evidence="6">CBS 122367</strain>
    </source>
</reference>
<evidence type="ECO:0000256" key="3">
    <source>
        <dbReference type="PIRSR" id="PIRSR000137-2"/>
    </source>
</evidence>
<dbReference type="SUPFAM" id="SSF51905">
    <property type="entry name" value="FAD/NAD(P)-binding domain"/>
    <property type="match status" value="1"/>
</dbReference>
<dbReference type="PIRSF" id="PIRSF000137">
    <property type="entry name" value="Alcohol_oxidase"/>
    <property type="match status" value="1"/>
</dbReference>
<evidence type="ECO:0000256" key="4">
    <source>
        <dbReference type="RuleBase" id="RU003968"/>
    </source>
</evidence>
<name>A0A6G1JDF2_9PLEO</name>
<dbReference type="PROSITE" id="PS00623">
    <property type="entry name" value="GMC_OXRED_1"/>
    <property type="match status" value="1"/>
</dbReference>
<dbReference type="InterPro" id="IPR036188">
    <property type="entry name" value="FAD/NAD-bd_sf"/>
</dbReference>
<evidence type="ECO:0000256" key="1">
    <source>
        <dbReference type="ARBA" id="ARBA00010790"/>
    </source>
</evidence>
<dbReference type="Gene3D" id="3.30.560.10">
    <property type="entry name" value="Glucose Oxidase, domain 3"/>
    <property type="match status" value="1"/>
</dbReference>
<evidence type="ECO:0000259" key="5">
    <source>
        <dbReference type="PROSITE" id="PS00623"/>
    </source>
</evidence>
<dbReference type="EMBL" id="MU005574">
    <property type="protein sequence ID" value="KAF2688261.1"/>
    <property type="molecule type" value="Genomic_DNA"/>
</dbReference>
<feature type="domain" description="Glucose-methanol-choline oxidoreductase N-terminal" evidence="5">
    <location>
        <begin position="84"/>
        <end position="107"/>
    </location>
</feature>
<gene>
    <name evidence="6" type="ORF">K458DRAFT_332992</name>
</gene>
<protein>
    <submittedName>
        <fullName evidence="6">GMC oxidoreductase</fullName>
    </submittedName>
</protein>
<dbReference type="Pfam" id="PF00732">
    <property type="entry name" value="GMC_oxred_N"/>
    <property type="match status" value="1"/>
</dbReference>
<dbReference type="AlphaFoldDB" id="A0A6G1JDF2"/>
<feature type="active site" description="Proton acceptor" evidence="2">
    <location>
        <position position="543"/>
    </location>
</feature>
<feature type="binding site" evidence="3">
    <location>
        <position position="232"/>
    </location>
    <ligand>
        <name>FAD</name>
        <dbReference type="ChEBI" id="CHEBI:57692"/>
    </ligand>
</feature>
<dbReference type="GO" id="GO:0016614">
    <property type="term" value="F:oxidoreductase activity, acting on CH-OH group of donors"/>
    <property type="evidence" value="ECO:0007669"/>
    <property type="project" value="InterPro"/>
</dbReference>
<accession>A0A6G1JDF2</accession>
<keyword evidence="7" id="KW-1185">Reference proteome</keyword>
<dbReference type="SUPFAM" id="SSF54373">
    <property type="entry name" value="FAD-linked reductases, C-terminal domain"/>
    <property type="match status" value="1"/>
</dbReference>
<feature type="active site" description="Proton donor" evidence="2">
    <location>
        <position position="499"/>
    </location>
</feature>
<evidence type="ECO:0000313" key="6">
    <source>
        <dbReference type="EMBL" id="KAF2688261.1"/>
    </source>
</evidence>
<dbReference type="GO" id="GO:0050660">
    <property type="term" value="F:flavin adenine dinucleotide binding"/>
    <property type="evidence" value="ECO:0007669"/>
    <property type="project" value="InterPro"/>
</dbReference>
<proteinExistence type="inferred from homology"/>
<keyword evidence="4" id="KW-0285">Flavoprotein</keyword>
<dbReference type="Gene3D" id="3.50.50.60">
    <property type="entry name" value="FAD/NAD(P)-binding domain"/>
    <property type="match status" value="1"/>
</dbReference>
<feature type="binding site" evidence="3">
    <location>
        <begin position="94"/>
        <end position="97"/>
    </location>
    <ligand>
        <name>FAD</name>
        <dbReference type="ChEBI" id="CHEBI:57692"/>
    </ligand>
</feature>
<evidence type="ECO:0000256" key="2">
    <source>
        <dbReference type="PIRSR" id="PIRSR000137-1"/>
    </source>
</evidence>
<dbReference type="OrthoDB" id="269227at2759"/>
<organism evidence="6 7">
    <name type="scientific">Lentithecium fluviatile CBS 122367</name>
    <dbReference type="NCBI Taxonomy" id="1168545"/>
    <lineage>
        <taxon>Eukaryota</taxon>
        <taxon>Fungi</taxon>
        <taxon>Dikarya</taxon>
        <taxon>Ascomycota</taxon>
        <taxon>Pezizomycotina</taxon>
        <taxon>Dothideomycetes</taxon>
        <taxon>Pleosporomycetidae</taxon>
        <taxon>Pleosporales</taxon>
        <taxon>Massarineae</taxon>
        <taxon>Lentitheciaceae</taxon>
        <taxon>Lentithecium</taxon>
    </lineage>
</organism>
<comment type="similarity">
    <text evidence="1 4">Belongs to the GMC oxidoreductase family.</text>
</comment>
<keyword evidence="3 4" id="KW-0274">FAD</keyword>
<evidence type="ECO:0000313" key="7">
    <source>
        <dbReference type="Proteomes" id="UP000799291"/>
    </source>
</evidence>
<sequence>MADTFDFIVVGGGTAGCLLARRLADTAARPSVLLVEAGTNPEGDELRPPFLRYAAHALRPDLDYQYETTPQKALNDRVIPYPRGKGLGGSSVLNFQVYLYGSGEDYNKWAELVGDDDWKWENTKKSFKAIENYEFSGASAYPDLAKPDPKKHGTNGLVKVCLPPQLEKGVVPAIDAIAKSGERINLDFNSGNPMGIGIFPQSTSTKDGRTTSATAHLLDAPKNLVIWTNGVVHKLAFEGKKVVGIETVDGRKATTSKEVILCSGSFDTPRLLLLNGIGPAKELEALNIPIIKDLPGVGKHLHDHVMTFLIVEVDGSNNDRYAFESNEELVTEAQAMYKKDQSGTFALHHGALWGGFLKLPGLEQYEEFQALDQQTQEFLSRETVPAYEFIGNCLLLPGLEVQKGNSYISAIAFLMNAQSEGSVTLRSSDPQDKPVVDVAFLTHPYDRRAHREGIRATWTKLFENPVIKKDIKKKLLGPESLSDEDIDAFMKDAATTVWHANGSVKMGKKADDQACVDSRFRVYGVEGLRVADLSVCPLTPNNHTQATAYLVGQKAAERLVEEYRLAQGGSKL</sequence>
<dbReference type="InterPro" id="IPR000172">
    <property type="entry name" value="GMC_OxRdtase_N"/>
</dbReference>